<feature type="region of interest" description="Disordered" evidence="1">
    <location>
        <begin position="1"/>
        <end position="63"/>
    </location>
</feature>
<name>A0ABV0RMZ3_9TELE</name>
<feature type="region of interest" description="Disordered" evidence="1">
    <location>
        <begin position="182"/>
        <end position="203"/>
    </location>
</feature>
<reference evidence="2 3" key="1">
    <citation type="submission" date="2021-06" db="EMBL/GenBank/DDBJ databases">
        <authorList>
            <person name="Palmer J.M."/>
        </authorList>
    </citation>
    <scope>NUCLEOTIDE SEQUENCE [LARGE SCALE GENOMIC DNA]</scope>
    <source>
        <strain evidence="2 3">XC_2019</strain>
        <tissue evidence="2">Muscle</tissue>
    </source>
</reference>
<dbReference type="EMBL" id="JAHRIN010050849">
    <property type="protein sequence ID" value="MEQ2208948.1"/>
    <property type="molecule type" value="Genomic_DNA"/>
</dbReference>
<feature type="non-terminal residue" evidence="2">
    <location>
        <position position="1"/>
    </location>
</feature>
<feature type="compositionally biased region" description="Basic residues" evidence="1">
    <location>
        <begin position="11"/>
        <end position="21"/>
    </location>
</feature>
<sequence length="355" mass="39001">SEDFTPDALKKPIKPKPKQGWKKTTIYSLQKGAGQPPVTKVITKSGDGRHPKLSTTYARPEPDRSKLLSNHLQQLLPGASGTQQGVTAGGPVWPKGKLHYLNYLQPAQNDRADPQIAFGSNTAMPNLDRLLFKAGSNWFPAKNPYSVMDVNQLGRHSLNMEALMGKDLDQLTEVITGALQEADEERLTDGAKPGPGAGNSRGEMRVNQETLAGMLLNQDQDVKSNESPDLNPNKALKLKQKAPLQKMVGLESVHSITKQGQVPAPYRSEEKIVTNPAKDRSTLRLLTGAEGPDARVDSEIQRWMQGDQPPVGDVQPEEVQKNDIKIKTQLVHVGVKEFSSRGKDRHFGYIITNSE</sequence>
<evidence type="ECO:0000313" key="2">
    <source>
        <dbReference type="EMBL" id="MEQ2208948.1"/>
    </source>
</evidence>
<comment type="caution">
    <text evidence="2">The sequence shown here is derived from an EMBL/GenBank/DDBJ whole genome shotgun (WGS) entry which is preliminary data.</text>
</comment>
<proteinExistence type="predicted"/>
<evidence type="ECO:0000313" key="3">
    <source>
        <dbReference type="Proteomes" id="UP001434883"/>
    </source>
</evidence>
<protein>
    <submittedName>
        <fullName evidence="2">Uncharacterized protein</fullName>
    </submittedName>
</protein>
<organism evidence="2 3">
    <name type="scientific">Xenoophorus captivus</name>
    <dbReference type="NCBI Taxonomy" id="1517983"/>
    <lineage>
        <taxon>Eukaryota</taxon>
        <taxon>Metazoa</taxon>
        <taxon>Chordata</taxon>
        <taxon>Craniata</taxon>
        <taxon>Vertebrata</taxon>
        <taxon>Euteleostomi</taxon>
        <taxon>Actinopterygii</taxon>
        <taxon>Neopterygii</taxon>
        <taxon>Teleostei</taxon>
        <taxon>Neoteleostei</taxon>
        <taxon>Acanthomorphata</taxon>
        <taxon>Ovalentaria</taxon>
        <taxon>Atherinomorphae</taxon>
        <taxon>Cyprinodontiformes</taxon>
        <taxon>Goodeidae</taxon>
        <taxon>Xenoophorus</taxon>
    </lineage>
</organism>
<accession>A0ABV0RMZ3</accession>
<evidence type="ECO:0000256" key="1">
    <source>
        <dbReference type="SAM" id="MobiDB-lite"/>
    </source>
</evidence>
<gene>
    <name evidence="2" type="ORF">XENOCAPTIV_020286</name>
</gene>
<keyword evidence="3" id="KW-1185">Reference proteome</keyword>
<dbReference type="Proteomes" id="UP001434883">
    <property type="component" value="Unassembled WGS sequence"/>
</dbReference>